<evidence type="ECO:0000313" key="5">
    <source>
        <dbReference type="Proteomes" id="UP000010164"/>
    </source>
</evidence>
<dbReference type="STRING" id="1177179.A11A3_14832"/>
<dbReference type="InterPro" id="IPR000551">
    <property type="entry name" value="MerR-type_HTH_dom"/>
</dbReference>
<dbReference type="SUPFAM" id="SSF46955">
    <property type="entry name" value="Putative DNA-binding domain"/>
    <property type="match status" value="1"/>
</dbReference>
<dbReference type="eggNOG" id="COG0789">
    <property type="taxonomic scope" value="Bacteria"/>
</dbReference>
<dbReference type="PROSITE" id="PS50937">
    <property type="entry name" value="HTH_MERR_2"/>
    <property type="match status" value="1"/>
</dbReference>
<evidence type="ECO:0000259" key="3">
    <source>
        <dbReference type="PROSITE" id="PS50937"/>
    </source>
</evidence>
<protein>
    <submittedName>
        <fullName evidence="4">MerR family transcriptional regulator</fullName>
    </submittedName>
</protein>
<sequence>MRFILSARQLGFSVSDIAEILDTADQGESPCPLARRLIQKRLEENEKGFQDSQRLRQRMYSAVRDWETKPDRAPTGNMICHLIEEFSESG</sequence>
<dbReference type="GO" id="GO:0003677">
    <property type="term" value="F:DNA binding"/>
    <property type="evidence" value="ECO:0007669"/>
    <property type="project" value="InterPro"/>
</dbReference>
<keyword evidence="1" id="KW-0805">Transcription regulation</keyword>
<dbReference type="InterPro" id="IPR009061">
    <property type="entry name" value="DNA-bd_dom_put_sf"/>
</dbReference>
<dbReference type="Gene3D" id="1.10.1660.10">
    <property type="match status" value="1"/>
</dbReference>
<evidence type="ECO:0000313" key="4">
    <source>
        <dbReference type="EMBL" id="EKF73235.1"/>
    </source>
</evidence>
<reference evidence="4 5" key="1">
    <citation type="journal article" date="2012" name="J. Bacteriol.">
        <title>Genome Sequence of the Alkane-Degrading Bacterium Alcanivorax hongdengensis Type Strain A-11-3.</title>
        <authorList>
            <person name="Lai Q."/>
            <person name="Shao Z."/>
        </authorList>
    </citation>
    <scope>NUCLEOTIDE SEQUENCE [LARGE SCALE GENOMIC DNA]</scope>
    <source>
        <strain evidence="4 5">A-11-3</strain>
    </source>
</reference>
<name>L0WBW6_9GAMM</name>
<keyword evidence="5" id="KW-1185">Reference proteome</keyword>
<evidence type="ECO:0000256" key="1">
    <source>
        <dbReference type="ARBA" id="ARBA00023015"/>
    </source>
</evidence>
<gene>
    <name evidence="4" type="ORF">A11A3_14832</name>
</gene>
<dbReference type="GO" id="GO:0006355">
    <property type="term" value="P:regulation of DNA-templated transcription"/>
    <property type="evidence" value="ECO:0007669"/>
    <property type="project" value="InterPro"/>
</dbReference>
<dbReference type="AlphaFoldDB" id="L0WBW6"/>
<comment type="caution">
    <text evidence="4">The sequence shown here is derived from an EMBL/GenBank/DDBJ whole genome shotgun (WGS) entry which is preliminary data.</text>
</comment>
<feature type="domain" description="HTH merR-type" evidence="3">
    <location>
        <begin position="1"/>
        <end position="23"/>
    </location>
</feature>
<dbReference type="EMBL" id="AMRJ01000031">
    <property type="protein sequence ID" value="EKF73235.1"/>
    <property type="molecule type" value="Genomic_DNA"/>
</dbReference>
<proteinExistence type="predicted"/>
<keyword evidence="2" id="KW-0804">Transcription</keyword>
<dbReference type="InterPro" id="IPR015358">
    <property type="entry name" value="Tscrpt_reg_MerR_DNA-bd"/>
</dbReference>
<dbReference type="Proteomes" id="UP000010164">
    <property type="component" value="Unassembled WGS sequence"/>
</dbReference>
<evidence type="ECO:0000256" key="2">
    <source>
        <dbReference type="ARBA" id="ARBA00023163"/>
    </source>
</evidence>
<accession>L0WBW6</accession>
<dbReference type="Pfam" id="PF09278">
    <property type="entry name" value="MerR-DNA-bind"/>
    <property type="match status" value="1"/>
</dbReference>
<organism evidence="4 5">
    <name type="scientific">Alcanivorax hongdengensis A-11-3</name>
    <dbReference type="NCBI Taxonomy" id="1177179"/>
    <lineage>
        <taxon>Bacteria</taxon>
        <taxon>Pseudomonadati</taxon>
        <taxon>Pseudomonadota</taxon>
        <taxon>Gammaproteobacteria</taxon>
        <taxon>Oceanospirillales</taxon>
        <taxon>Alcanivoracaceae</taxon>
        <taxon>Alcanivorax</taxon>
    </lineage>
</organism>